<dbReference type="VEuPathDB" id="TrichDB:TRFO_15417"/>
<dbReference type="SMART" id="SM00220">
    <property type="entry name" value="S_TKc"/>
    <property type="match status" value="1"/>
</dbReference>
<feature type="binding site" evidence="3">
    <location>
        <position position="208"/>
    </location>
    <ligand>
        <name>ATP</name>
        <dbReference type="ChEBI" id="CHEBI:30616"/>
    </ligand>
</feature>
<accession>A0A1J4KSM0</accession>
<dbReference type="GeneID" id="94833075"/>
<dbReference type="InterPro" id="IPR017441">
    <property type="entry name" value="Protein_kinase_ATP_BS"/>
</dbReference>
<name>A0A1J4KSM0_9EUKA</name>
<keyword evidence="1 3" id="KW-0547">Nucleotide-binding</keyword>
<dbReference type="Proteomes" id="UP000179807">
    <property type="component" value="Unassembled WGS sequence"/>
</dbReference>
<reference evidence="5" key="1">
    <citation type="submission" date="2016-10" db="EMBL/GenBank/DDBJ databases">
        <authorList>
            <person name="Benchimol M."/>
            <person name="Almeida L.G."/>
            <person name="Vasconcelos A.T."/>
            <person name="Perreira-Neves A."/>
            <person name="Rosa I.A."/>
            <person name="Tasca T."/>
            <person name="Bogo M.R."/>
            <person name="de Souza W."/>
        </authorList>
    </citation>
    <scope>NUCLEOTIDE SEQUENCE [LARGE SCALE GENOMIC DNA]</scope>
    <source>
        <strain evidence="5">K</strain>
    </source>
</reference>
<dbReference type="InterPro" id="IPR000719">
    <property type="entry name" value="Prot_kinase_dom"/>
</dbReference>
<keyword evidence="6" id="KW-1185">Reference proteome</keyword>
<dbReference type="GO" id="GO:0035556">
    <property type="term" value="P:intracellular signal transduction"/>
    <property type="evidence" value="ECO:0007669"/>
    <property type="project" value="TreeGrafter"/>
</dbReference>
<protein>
    <recommendedName>
        <fullName evidence="4">Protein kinase domain-containing protein</fullName>
    </recommendedName>
</protein>
<evidence type="ECO:0000313" key="6">
    <source>
        <dbReference type="Proteomes" id="UP000179807"/>
    </source>
</evidence>
<dbReference type="Pfam" id="PF00069">
    <property type="entry name" value="Pkinase"/>
    <property type="match status" value="1"/>
</dbReference>
<dbReference type="PANTHER" id="PTHR24346:SF30">
    <property type="entry name" value="MATERNAL EMBRYONIC LEUCINE ZIPPER KINASE"/>
    <property type="match status" value="1"/>
</dbReference>
<dbReference type="PROSITE" id="PS50011">
    <property type="entry name" value="PROTEIN_KINASE_DOM"/>
    <property type="match status" value="1"/>
</dbReference>
<feature type="domain" description="Protein kinase" evidence="4">
    <location>
        <begin position="179"/>
        <end position="431"/>
    </location>
</feature>
<dbReference type="InterPro" id="IPR008271">
    <property type="entry name" value="Ser/Thr_kinase_AS"/>
</dbReference>
<dbReference type="FunFam" id="1.10.510.10:FF:000956">
    <property type="entry name" value="CAMK family protein kinase"/>
    <property type="match status" value="1"/>
</dbReference>
<comment type="caution">
    <text evidence="5">The sequence shown here is derived from an EMBL/GenBank/DDBJ whole genome shotgun (WGS) entry which is preliminary data.</text>
</comment>
<keyword evidence="2 3" id="KW-0067">ATP-binding</keyword>
<dbReference type="PANTHER" id="PTHR24346">
    <property type="entry name" value="MAP/MICROTUBULE AFFINITY-REGULATING KINASE"/>
    <property type="match status" value="1"/>
</dbReference>
<evidence type="ECO:0000313" key="5">
    <source>
        <dbReference type="EMBL" id="OHT14259.1"/>
    </source>
</evidence>
<sequence length="517" mass="59244">MHAIGGFSNIKEYQQYQINRKKVSNVIHYSNFHKTSLTKFESQPTVHSHEFDAFQIKNEQKNVHKENQNFLKDPANEQIHLQYIQNHMPVSTQFKQPQPKIQIDHSTQNAIEFNPNSKIHQCPDLDINRPISPTYILNKAKINDRRNLDFTSHDESSSHKDDQEGTPEVISIPFSFGKYERLYQIGEGATSIVLLCRHTEIGQTYACKVVNKMKLISMNMMDRFLHEIHIMKSLSHHHIVEIYEIIDDENYIYIICEYCSKGSLSKYIGMKEKLSFLEITDIFSQIVQGIQYIHENGVVHRDIKLENILLTKDSVVKLCDFGLSRQVTNETLCTTICGSDVFAAPEIILGKKYNGFKADLWSLGVVLYILSCLQIPWDTTSTPKMVNCIINAEYKIPPFVNKEIQDVIHGLLVLDPNKRMSIYDLMKSPLLNPKRSCVLQNNPTKLFFGSNSSDLATISAPPRYKSIKPMLIQPHLFNNYANKHNAYSTSSSPKRGSNTLSSSDIHMVDNFHLSSIC</sequence>
<dbReference type="PROSITE" id="PS00108">
    <property type="entry name" value="PROTEIN_KINASE_ST"/>
    <property type="match status" value="1"/>
</dbReference>
<dbReference type="PROSITE" id="PS00107">
    <property type="entry name" value="PROTEIN_KINASE_ATP"/>
    <property type="match status" value="1"/>
</dbReference>
<evidence type="ECO:0000259" key="4">
    <source>
        <dbReference type="PROSITE" id="PS50011"/>
    </source>
</evidence>
<dbReference type="SUPFAM" id="SSF56112">
    <property type="entry name" value="Protein kinase-like (PK-like)"/>
    <property type="match status" value="1"/>
</dbReference>
<evidence type="ECO:0000256" key="1">
    <source>
        <dbReference type="ARBA" id="ARBA00022741"/>
    </source>
</evidence>
<dbReference type="AlphaFoldDB" id="A0A1J4KSM0"/>
<dbReference type="GO" id="GO:0005737">
    <property type="term" value="C:cytoplasm"/>
    <property type="evidence" value="ECO:0007669"/>
    <property type="project" value="TreeGrafter"/>
</dbReference>
<dbReference type="OrthoDB" id="1405469at2759"/>
<evidence type="ECO:0000256" key="3">
    <source>
        <dbReference type="PROSITE-ProRule" id="PRU10141"/>
    </source>
</evidence>
<gene>
    <name evidence="5" type="ORF">TRFO_15417</name>
</gene>
<evidence type="ECO:0000256" key="2">
    <source>
        <dbReference type="ARBA" id="ARBA00022840"/>
    </source>
</evidence>
<dbReference type="FunFam" id="3.30.200.20:FF:000042">
    <property type="entry name" value="Aurora kinase A"/>
    <property type="match status" value="1"/>
</dbReference>
<dbReference type="InterPro" id="IPR011009">
    <property type="entry name" value="Kinase-like_dom_sf"/>
</dbReference>
<dbReference type="GO" id="GO:0004674">
    <property type="term" value="F:protein serine/threonine kinase activity"/>
    <property type="evidence" value="ECO:0007669"/>
    <property type="project" value="TreeGrafter"/>
</dbReference>
<dbReference type="EMBL" id="MLAK01000404">
    <property type="protein sequence ID" value="OHT14259.1"/>
    <property type="molecule type" value="Genomic_DNA"/>
</dbReference>
<dbReference type="RefSeq" id="XP_068367395.1">
    <property type="nucleotide sequence ID" value="XM_068498371.1"/>
</dbReference>
<dbReference type="Gene3D" id="1.10.510.10">
    <property type="entry name" value="Transferase(Phosphotransferase) domain 1"/>
    <property type="match status" value="1"/>
</dbReference>
<organism evidence="5 6">
    <name type="scientific">Tritrichomonas foetus</name>
    <dbReference type="NCBI Taxonomy" id="1144522"/>
    <lineage>
        <taxon>Eukaryota</taxon>
        <taxon>Metamonada</taxon>
        <taxon>Parabasalia</taxon>
        <taxon>Tritrichomonadida</taxon>
        <taxon>Tritrichomonadidae</taxon>
        <taxon>Tritrichomonas</taxon>
    </lineage>
</organism>
<proteinExistence type="predicted"/>
<dbReference type="GO" id="GO:0005524">
    <property type="term" value="F:ATP binding"/>
    <property type="evidence" value="ECO:0007669"/>
    <property type="project" value="UniProtKB-UniRule"/>
</dbReference>